<dbReference type="eggNOG" id="COG0625">
    <property type="taxonomic scope" value="Bacteria"/>
</dbReference>
<dbReference type="InterPro" id="IPR036249">
    <property type="entry name" value="Thioredoxin-like_sf"/>
</dbReference>
<evidence type="ECO:0000259" key="1">
    <source>
        <dbReference type="Pfam" id="PF17172"/>
    </source>
</evidence>
<sequence length="136" mass="15731">MITLYKAPPLWGLPSISPPCIKLETWLRIANIAYDIEITKDFTKAPKGKIPFIEYKGELIGDSTIIIEMLKEKEGIDPDRDLTSTEKAISLAFRRMLKENTYWGEMYIRYNIEDNWQLFKQTLTTLYFAGSSTPES</sequence>
<dbReference type="SUPFAM" id="SSF52833">
    <property type="entry name" value="Thioredoxin-like"/>
    <property type="match status" value="1"/>
</dbReference>
<proteinExistence type="predicted"/>
<dbReference type="InterPro" id="IPR050931">
    <property type="entry name" value="Mito_Protein_Transport_Metaxin"/>
</dbReference>
<organism evidence="2 3">
    <name type="scientific">Moorena producens 3L</name>
    <dbReference type="NCBI Taxonomy" id="489825"/>
    <lineage>
        <taxon>Bacteria</taxon>
        <taxon>Bacillati</taxon>
        <taxon>Cyanobacteriota</taxon>
        <taxon>Cyanophyceae</taxon>
        <taxon>Coleofasciculales</taxon>
        <taxon>Coleofasciculaceae</taxon>
        <taxon>Moorena</taxon>
    </lineage>
</organism>
<dbReference type="CDD" id="cd03080">
    <property type="entry name" value="GST_N_Metaxin_like"/>
    <property type="match status" value="1"/>
</dbReference>
<gene>
    <name evidence="2" type="ORF">LYNGBM3L_66890</name>
</gene>
<dbReference type="InterPro" id="IPR040079">
    <property type="entry name" value="Glutathione_S-Trfase"/>
</dbReference>
<dbReference type="InterPro" id="IPR012336">
    <property type="entry name" value="Thioredoxin-like_fold"/>
</dbReference>
<dbReference type="PANTHER" id="PTHR12289">
    <property type="entry name" value="METAXIN RELATED"/>
    <property type="match status" value="1"/>
</dbReference>
<evidence type="ECO:0000313" key="3">
    <source>
        <dbReference type="Proteomes" id="UP000003959"/>
    </source>
</evidence>
<dbReference type="HOGENOM" id="CLU_1873090_0_0_3"/>
<dbReference type="RefSeq" id="WP_008190102.1">
    <property type="nucleotide sequence ID" value="NZ_GL890970.1"/>
</dbReference>
<accession>F4Y1S3</accession>
<dbReference type="GO" id="GO:0005737">
    <property type="term" value="C:cytoplasm"/>
    <property type="evidence" value="ECO:0007669"/>
    <property type="project" value="TreeGrafter"/>
</dbReference>
<feature type="domain" description="Thioredoxin-like fold" evidence="1">
    <location>
        <begin position="18"/>
        <end position="115"/>
    </location>
</feature>
<dbReference type="PANTHER" id="PTHR12289:SF41">
    <property type="entry name" value="FAILED AXON CONNECTIONS-RELATED"/>
    <property type="match status" value="1"/>
</dbReference>
<reference evidence="3" key="1">
    <citation type="journal article" date="2011" name="Proc. Natl. Acad. Sci. U.S.A.">
        <title>Genomic insights into the physiology and ecology of the marine filamentous cyanobacterium Lyngbya majuscula.</title>
        <authorList>
            <person name="Jones A.C."/>
            <person name="Monroe E.A."/>
            <person name="Podell S."/>
            <person name="Hess W.R."/>
            <person name="Klages S."/>
            <person name="Esquenazi E."/>
            <person name="Niessen S."/>
            <person name="Hoover H."/>
            <person name="Rothmann M."/>
            <person name="Lasken R.S."/>
            <person name="Yates J.R.III."/>
            <person name="Reinhardt R."/>
            <person name="Kube M."/>
            <person name="Burkart M.D."/>
            <person name="Allen E.E."/>
            <person name="Dorrestein P.C."/>
            <person name="Gerwick W.H."/>
            <person name="Gerwick L."/>
        </authorList>
    </citation>
    <scope>NUCLEOTIDE SEQUENCE [LARGE SCALE GENOMIC DNA]</scope>
    <source>
        <strain evidence="3">3L</strain>
    </source>
</reference>
<dbReference type="AlphaFoldDB" id="F4Y1S3"/>
<dbReference type="SFLD" id="SFLDS00019">
    <property type="entry name" value="Glutathione_Transferase_(cytos"/>
    <property type="match status" value="1"/>
</dbReference>
<dbReference type="SFLD" id="SFLDG01180">
    <property type="entry name" value="SUF1"/>
    <property type="match status" value="1"/>
</dbReference>
<dbReference type="EMBL" id="GL890970">
    <property type="protein sequence ID" value="EGJ29215.1"/>
    <property type="molecule type" value="Genomic_DNA"/>
</dbReference>
<dbReference type="Pfam" id="PF17172">
    <property type="entry name" value="GST_N_4"/>
    <property type="match status" value="1"/>
</dbReference>
<protein>
    <recommendedName>
        <fullName evidence="1">Thioredoxin-like fold domain-containing protein</fullName>
    </recommendedName>
</protein>
<keyword evidence="3" id="KW-1185">Reference proteome</keyword>
<evidence type="ECO:0000313" key="2">
    <source>
        <dbReference type="EMBL" id="EGJ29215.1"/>
    </source>
</evidence>
<dbReference type="Proteomes" id="UP000003959">
    <property type="component" value="Unassembled WGS sequence"/>
</dbReference>
<name>F4Y1S3_9CYAN</name>
<dbReference type="OrthoDB" id="9810080at2"/>
<dbReference type="Gene3D" id="3.40.30.10">
    <property type="entry name" value="Glutaredoxin"/>
    <property type="match status" value="1"/>
</dbReference>